<reference evidence="30 31" key="1">
    <citation type="submission" date="2008-03" db="EMBL/GenBank/DDBJ databases">
        <title>Complete sequence of Leptothrix cholodnii SP-6.</title>
        <authorList>
            <consortium name="US DOE Joint Genome Institute"/>
            <person name="Copeland A."/>
            <person name="Lucas S."/>
            <person name="Lapidus A."/>
            <person name="Glavina del Rio T."/>
            <person name="Dalin E."/>
            <person name="Tice H."/>
            <person name="Bruce D."/>
            <person name="Goodwin L."/>
            <person name="Pitluck S."/>
            <person name="Chertkov O."/>
            <person name="Brettin T."/>
            <person name="Detter J.C."/>
            <person name="Han C."/>
            <person name="Kuske C.R."/>
            <person name="Schmutz J."/>
            <person name="Larimer F."/>
            <person name="Land M."/>
            <person name="Hauser L."/>
            <person name="Kyrpides N."/>
            <person name="Lykidis A."/>
            <person name="Emerson D."/>
            <person name="Richardson P."/>
        </authorList>
    </citation>
    <scope>NUCLEOTIDE SEQUENCE [LARGE SCALE GENOMIC DNA]</scope>
    <source>
        <strain evidence="31">ATCC 51168 / LMG 8142 / SP-6</strain>
    </source>
</reference>
<dbReference type="PRINTS" id="PR00344">
    <property type="entry name" value="BCTRLSENSOR"/>
</dbReference>
<dbReference type="CDD" id="cd00082">
    <property type="entry name" value="HisKA"/>
    <property type="match status" value="1"/>
</dbReference>
<evidence type="ECO:0000256" key="13">
    <source>
        <dbReference type="ARBA" id="ARBA00023012"/>
    </source>
</evidence>
<evidence type="ECO:0000256" key="3">
    <source>
        <dbReference type="ARBA" id="ARBA00012438"/>
    </source>
</evidence>
<dbReference type="Pfam" id="PF08448">
    <property type="entry name" value="PAS_4"/>
    <property type="match status" value="4"/>
</dbReference>
<keyword evidence="5 21" id="KW-0597">Phosphoprotein</keyword>
<dbReference type="InterPro" id="IPR005467">
    <property type="entry name" value="His_kinase_dom"/>
</dbReference>
<dbReference type="InterPro" id="IPR004358">
    <property type="entry name" value="Sig_transdc_His_kin-like_C"/>
</dbReference>
<dbReference type="SMART" id="SM00387">
    <property type="entry name" value="HATPase_c"/>
    <property type="match status" value="1"/>
</dbReference>
<evidence type="ECO:0000256" key="24">
    <source>
        <dbReference type="SAM" id="Phobius"/>
    </source>
</evidence>
<keyword evidence="22" id="KW-0175">Coiled coil</keyword>
<feature type="domain" description="PAC" evidence="28">
    <location>
        <begin position="482"/>
        <end position="533"/>
    </location>
</feature>
<keyword evidence="8" id="KW-0732">Signal</keyword>
<gene>
    <name evidence="30" type="ordered locus">Lcho_2590</name>
</gene>
<evidence type="ECO:0000259" key="29">
    <source>
        <dbReference type="PROSITE" id="PS50894"/>
    </source>
</evidence>
<dbReference type="Gene3D" id="3.40.50.2300">
    <property type="match status" value="2"/>
</dbReference>
<keyword evidence="15 24" id="KW-0472">Membrane</keyword>
<evidence type="ECO:0000256" key="17">
    <source>
        <dbReference type="ARBA" id="ARBA00064003"/>
    </source>
</evidence>
<feature type="modified residue" description="4-aspartylphosphate" evidence="21">
    <location>
        <position position="1676"/>
    </location>
</feature>
<evidence type="ECO:0000256" key="10">
    <source>
        <dbReference type="ARBA" id="ARBA00022777"/>
    </source>
</evidence>
<dbReference type="InterPro" id="IPR001610">
    <property type="entry name" value="PAC"/>
</dbReference>
<evidence type="ECO:0000256" key="7">
    <source>
        <dbReference type="ARBA" id="ARBA00022692"/>
    </source>
</evidence>
<feature type="domain" description="PAC" evidence="28">
    <location>
        <begin position="1008"/>
        <end position="1062"/>
    </location>
</feature>
<dbReference type="CDD" id="cd16922">
    <property type="entry name" value="HATPase_EvgS-ArcB-TorS-like"/>
    <property type="match status" value="1"/>
</dbReference>
<dbReference type="InterPro" id="IPR003661">
    <property type="entry name" value="HisK_dim/P_dom"/>
</dbReference>
<evidence type="ECO:0000259" key="27">
    <source>
        <dbReference type="PROSITE" id="PS50112"/>
    </source>
</evidence>
<evidence type="ECO:0000256" key="18">
    <source>
        <dbReference type="ARBA" id="ARBA00068150"/>
    </source>
</evidence>
<dbReference type="GO" id="GO:0000155">
    <property type="term" value="F:phosphorelay sensor kinase activity"/>
    <property type="evidence" value="ECO:0007669"/>
    <property type="project" value="InterPro"/>
</dbReference>
<dbReference type="InterPro" id="IPR035965">
    <property type="entry name" value="PAS-like_dom_sf"/>
</dbReference>
<protein>
    <recommendedName>
        <fullName evidence="18">Sensory/regulatory protein RpfC</fullName>
        <ecNumber evidence="3">2.7.13.3</ecNumber>
    </recommendedName>
    <alternativeName>
        <fullName evidence="19">Virulence sensor protein BvgS</fullName>
    </alternativeName>
</protein>
<feature type="transmembrane region" description="Helical" evidence="24">
    <location>
        <begin position="48"/>
        <end position="66"/>
    </location>
</feature>
<dbReference type="InterPro" id="IPR013656">
    <property type="entry name" value="PAS_4"/>
</dbReference>
<evidence type="ECO:0000256" key="11">
    <source>
        <dbReference type="ARBA" id="ARBA00022840"/>
    </source>
</evidence>
<dbReference type="PANTHER" id="PTHR45339:SF1">
    <property type="entry name" value="HYBRID SIGNAL TRANSDUCTION HISTIDINE KINASE J"/>
    <property type="match status" value="1"/>
</dbReference>
<sequence length="1959" mass="213092">MSTAATQRSRRISWTLLYAAVAALWIYGSDALLSALVSDPMALSQLSVLKGWLFVAVTSVALYWILGKSGPATPAPIAASTRVWPLRVMVVAGALTILGLIGLTITLSYEQQKQREGARIEAIAQLRADQISALLQDKKKDSAFVVNSAFFADLHTRWKDGGDAAAGVLLKRRLGEYRESNGFQSVLLLNDQFEPLITSGVHADTTSAALQQTVQRAFATGLLQVSDIHGASSPADAQVLDLVAPLRLSGHPPRVVVVLRLRLSDFLYPTLDHWPIPSRSAATLLVRRVGDELIGVRGRNPIPLATSDSLAARVVRGELPYGRAVEAPDFRDKPVFGAVMPIKGTDWLLVARIDRAELIELAMKDAMWIGAAGLLALFMGGVAAYWLRERQSLQFELRAQSQEHERLRALALLSAIADSSTDAIFAKDLQGRYLLFNREASRLTGMSADAVLGNDDHLLFPPEQAAKVMANDAQVMRDGQVGTFEEELDTPEGRATYMATKGPLRDTQGQVVGMFGISRDVTEKRRAEQALARSEARYRAAFEQAAVGMSETGLDGRWLHVNDRLCEITGYSRDELLQMRFQQVTLPEELEPMQVLIERTLAGEQNGFSIEKRDRHRDGWLIWVHVWTQLVRDEHGAPQYFVSVIEDISLRKQTEAALAESVELVQAVEDSVLDHMAVLDADGNIVAVNAAWERFAHDNTDPGNEGSERSDGRPAPRTGVGDNYLRVCEAATGDEAAQARAIHDGIRAVLRGEAQAYAVDYTCHTPTRKRWFHLAVTPLRTRSSGAVMVHTDITDRKREQELLRKSEARHRSMVNSLSEGIIIFDARGHVQACNPAAERMMGLTQAQMRGPRETGLAMWRPVQPNGRPMPRSKLPLLRTLTTGQPCHDVVLGGVTPDGKTRWLLANAEPVREPVSGELTGVVTSFTDISERFVAEQQLRKLSLAVEQSPTGIVITDVQGNIEYVNQAYTLVSGYSRDELMGHNPSLAQSGLTPRQHYTDMWSTLAKGQSWQGEFINRRKSGETYDVFATVVPMRDGEGAVTHYLAISEDITERKRLSAELDQHRHHLEELVAERTQALQVAHQALADSEKFLRSLADNLPDRLTYWDTDLRCRFANKAFLKFHDLSEEQAIGRSSRHLLMDQASASEWIVRMSAAMSGAPQHFERARLGADGRSRTERVHQIPDLKDGVVQGAFVLVSDITGIKQAEQRLTQLNEELTFARDRAEAANRAKSVFLANMSHEIRTPMNAIIGLTHLLLRDSTDTVQQERLGQVTGAAHHLLDVINDILDLSKIESGKLELEQTDFPVDTLLSRACALVGERARAKGLELVLDSHRLPTSLRGDPTRLSQALVNLLSNAVKFTEQGSVVVRAEIVHEDPDGLTVRFEVDDTGIGMAPEQIGRLFAAFEQADSSTTRRFGGTGLGLVITRHLAELMGGEVGVSSAPGVGSRFWFTARLQRAAGGGAPAVVAPAWLTGMPALLVEDLSATRQAVGDMLGALGLRVDTAQERQEAIDRAASAAARGAPYRILLIDARLGTEQPAATALQMHTRLGAQMPPTVLLVEDGDPIELPASLTTLHAVALPKPVTASALLDTLLLLLRDDIAAPAPPAPAAPMPIETLLRSRHAGARVLLAEDNAVNREVAVELLQAAGMQVDLAVDGQEAIDMCQRTAYALVLMDMQMPQVDGLEATRRIRADARLADLPILAMTANAFGEDRAACLAAGMNDHIAKPVDPQVLYSHLLHWLPPVGTLAADRAGITTDRAALPGTVPARETAAPPRNSTPTERQTRVLQLFAETEAQALDPLDDELGRGDLAAARHTVHGLRGAAGAIGASALHAEAASLEAAIVAGLSIDTLRGSAAALRTSLAGFLAQIDTQAPAGEARADETAPAVDHTERERVLDHLERLLGQGDFTAVAACREATALLRSTFGRAALGLESQVRRYDFALALATLRSLRAGLA</sequence>
<dbReference type="Gene3D" id="3.30.565.10">
    <property type="entry name" value="Histidine kinase-like ATPase, C-terminal domain"/>
    <property type="match status" value="1"/>
</dbReference>
<feature type="compositionally biased region" description="Basic and acidic residues" evidence="23">
    <location>
        <begin position="697"/>
        <end position="714"/>
    </location>
</feature>
<dbReference type="SUPFAM" id="SSF47226">
    <property type="entry name" value="Histidine-containing phosphotransfer domain, HPT domain"/>
    <property type="match status" value="1"/>
</dbReference>
<dbReference type="InterPro" id="IPR011006">
    <property type="entry name" value="CheY-like_superfamily"/>
</dbReference>
<dbReference type="PROSITE" id="PS50112">
    <property type="entry name" value="PAS"/>
    <property type="match status" value="4"/>
</dbReference>
<evidence type="ECO:0000256" key="9">
    <source>
        <dbReference type="ARBA" id="ARBA00022741"/>
    </source>
</evidence>
<evidence type="ECO:0000256" key="15">
    <source>
        <dbReference type="ARBA" id="ARBA00023136"/>
    </source>
</evidence>
<dbReference type="NCBIfam" id="TIGR00229">
    <property type="entry name" value="sensory_box"/>
    <property type="match status" value="5"/>
</dbReference>
<evidence type="ECO:0000256" key="5">
    <source>
        <dbReference type="ARBA" id="ARBA00022553"/>
    </source>
</evidence>
<dbReference type="InterPro" id="IPR001789">
    <property type="entry name" value="Sig_transdc_resp-reg_receiver"/>
</dbReference>
<feature type="transmembrane region" description="Helical" evidence="24">
    <location>
        <begin position="12"/>
        <end position="36"/>
    </location>
</feature>
<dbReference type="PROSITE" id="PS50109">
    <property type="entry name" value="HIS_KIN"/>
    <property type="match status" value="1"/>
</dbReference>
<dbReference type="Pfam" id="PF08447">
    <property type="entry name" value="PAS_3"/>
    <property type="match status" value="1"/>
</dbReference>
<dbReference type="SUPFAM" id="SSF47384">
    <property type="entry name" value="Homodimeric domain of signal transducing histidine kinase"/>
    <property type="match status" value="1"/>
</dbReference>
<evidence type="ECO:0000256" key="23">
    <source>
        <dbReference type="SAM" id="MobiDB-lite"/>
    </source>
</evidence>
<feature type="domain" description="Response regulatory" evidence="26">
    <location>
        <begin position="1627"/>
        <end position="1743"/>
    </location>
</feature>
<feature type="domain" description="Histidine kinase" evidence="25">
    <location>
        <begin position="1237"/>
        <end position="1457"/>
    </location>
</feature>
<dbReference type="InterPro" id="IPR036890">
    <property type="entry name" value="HATPase_C_sf"/>
</dbReference>
<dbReference type="eggNOG" id="COG0784">
    <property type="taxonomic scope" value="Bacteria"/>
</dbReference>
<feature type="transmembrane region" description="Helical" evidence="24">
    <location>
        <begin position="86"/>
        <end position="109"/>
    </location>
</feature>
<comment type="subunit">
    <text evidence="17">At low DSF concentrations, interacts with RpfF.</text>
</comment>
<proteinExistence type="predicted"/>
<evidence type="ECO:0000256" key="20">
    <source>
        <dbReference type="PROSITE-ProRule" id="PRU00110"/>
    </source>
</evidence>
<keyword evidence="11" id="KW-0067">ATP-binding</keyword>
<dbReference type="FunFam" id="1.10.287.130:FF:000002">
    <property type="entry name" value="Two-component osmosensing histidine kinase"/>
    <property type="match status" value="1"/>
</dbReference>
<keyword evidence="4" id="KW-1003">Cell membrane</keyword>
<feature type="domain" description="PAS" evidence="27">
    <location>
        <begin position="534"/>
        <end position="604"/>
    </location>
</feature>
<dbReference type="SUPFAM" id="SSF52172">
    <property type="entry name" value="CheY-like"/>
    <property type="match status" value="2"/>
</dbReference>
<dbReference type="InterPro" id="IPR036641">
    <property type="entry name" value="HPT_dom_sf"/>
</dbReference>
<feature type="coiled-coil region" evidence="22">
    <location>
        <begin position="1203"/>
        <end position="1230"/>
    </location>
</feature>
<evidence type="ECO:0000256" key="16">
    <source>
        <dbReference type="ARBA" id="ARBA00058004"/>
    </source>
</evidence>
<feature type="domain" description="PAC" evidence="28">
    <location>
        <begin position="887"/>
        <end position="940"/>
    </location>
</feature>
<dbReference type="Gene3D" id="1.10.287.130">
    <property type="match status" value="1"/>
</dbReference>
<dbReference type="RefSeq" id="WP_012347611.1">
    <property type="nucleotide sequence ID" value="NC_010524.1"/>
</dbReference>
<dbReference type="EMBL" id="CP001013">
    <property type="protein sequence ID" value="ACB34855.1"/>
    <property type="molecule type" value="Genomic_DNA"/>
</dbReference>
<keyword evidence="12 24" id="KW-1133">Transmembrane helix</keyword>
<evidence type="ECO:0000256" key="2">
    <source>
        <dbReference type="ARBA" id="ARBA00004651"/>
    </source>
</evidence>
<feature type="region of interest" description="Disordered" evidence="23">
    <location>
        <begin position="697"/>
        <end position="720"/>
    </location>
</feature>
<dbReference type="STRING" id="395495.Lcho_2590"/>
<dbReference type="SMART" id="SM00448">
    <property type="entry name" value="REC"/>
    <property type="match status" value="2"/>
</dbReference>
<evidence type="ECO:0000259" key="25">
    <source>
        <dbReference type="PROSITE" id="PS50109"/>
    </source>
</evidence>
<dbReference type="Pfam" id="PF13426">
    <property type="entry name" value="PAS_9"/>
    <property type="match status" value="1"/>
</dbReference>
<comment type="function">
    <text evidence="16">Member of the two-component regulatory system BvgS/BvgA. Phosphorylates BvgA via a four-step phosphorelay in response to environmental signals.</text>
</comment>
<dbReference type="Pfam" id="PF02518">
    <property type="entry name" value="HATPase_c"/>
    <property type="match status" value="1"/>
</dbReference>
<feature type="domain" description="Response regulatory" evidence="26">
    <location>
        <begin position="1476"/>
        <end position="1597"/>
    </location>
</feature>
<dbReference type="InterPro" id="IPR000014">
    <property type="entry name" value="PAS"/>
</dbReference>
<evidence type="ECO:0000256" key="1">
    <source>
        <dbReference type="ARBA" id="ARBA00000085"/>
    </source>
</evidence>
<dbReference type="Pfam" id="PF01627">
    <property type="entry name" value="Hpt"/>
    <property type="match status" value="1"/>
</dbReference>
<dbReference type="HOGENOM" id="CLU_001896_0_0_4"/>
<keyword evidence="14" id="KW-0843">Virulence</keyword>
<dbReference type="Pfam" id="PF00072">
    <property type="entry name" value="Response_reg"/>
    <property type="match status" value="1"/>
</dbReference>
<dbReference type="eggNOG" id="COG3290">
    <property type="taxonomic scope" value="Bacteria"/>
</dbReference>
<comment type="catalytic activity">
    <reaction evidence="1">
        <text>ATP + protein L-histidine = ADP + protein N-phospho-L-histidine.</text>
        <dbReference type="EC" id="2.7.13.3"/>
    </reaction>
</comment>
<dbReference type="SMART" id="SM00091">
    <property type="entry name" value="PAS"/>
    <property type="match status" value="5"/>
</dbReference>
<dbReference type="OrthoDB" id="5519028at2"/>
<dbReference type="SUPFAM" id="SSF55785">
    <property type="entry name" value="PYP-like sensor domain (PAS domain)"/>
    <property type="match status" value="6"/>
</dbReference>
<evidence type="ECO:0000313" key="30">
    <source>
        <dbReference type="EMBL" id="ACB34855.1"/>
    </source>
</evidence>
<evidence type="ECO:0000259" key="28">
    <source>
        <dbReference type="PROSITE" id="PS50113"/>
    </source>
</evidence>
<dbReference type="EC" id="2.7.13.3" evidence="3"/>
<keyword evidence="9" id="KW-0547">Nucleotide-binding</keyword>
<dbReference type="InterPro" id="IPR008207">
    <property type="entry name" value="Sig_transdc_His_kin_Hpt_dom"/>
</dbReference>
<keyword evidence="13" id="KW-0902">Two-component regulatory system</keyword>
<dbReference type="InterPro" id="IPR000700">
    <property type="entry name" value="PAS-assoc_C"/>
</dbReference>
<accession>B1Y7A0</accession>
<evidence type="ECO:0000256" key="14">
    <source>
        <dbReference type="ARBA" id="ARBA00023026"/>
    </source>
</evidence>
<dbReference type="eggNOG" id="COG0642">
    <property type="taxonomic scope" value="Bacteria"/>
</dbReference>
<dbReference type="PANTHER" id="PTHR45339">
    <property type="entry name" value="HYBRID SIGNAL TRANSDUCTION HISTIDINE KINASE J"/>
    <property type="match status" value="1"/>
</dbReference>
<name>B1Y7A0_LEPCP</name>
<feature type="domain" description="PAS" evidence="27">
    <location>
        <begin position="409"/>
        <end position="479"/>
    </location>
</feature>
<feature type="modified residue" description="Phosphohistidine" evidence="20">
    <location>
        <position position="1820"/>
    </location>
</feature>
<dbReference type="InterPro" id="IPR013655">
    <property type="entry name" value="PAS_fold_3"/>
</dbReference>
<dbReference type="FunFam" id="3.30.565.10:FF:000010">
    <property type="entry name" value="Sensor histidine kinase RcsC"/>
    <property type="match status" value="1"/>
</dbReference>
<organism evidence="30 31">
    <name type="scientific">Leptothrix cholodnii (strain ATCC 51168 / LMG 8142 / SP-6)</name>
    <name type="common">Leptothrix discophora (strain SP-6)</name>
    <dbReference type="NCBI Taxonomy" id="395495"/>
    <lineage>
        <taxon>Bacteria</taxon>
        <taxon>Pseudomonadati</taxon>
        <taxon>Pseudomonadota</taxon>
        <taxon>Betaproteobacteria</taxon>
        <taxon>Burkholderiales</taxon>
        <taxon>Sphaerotilaceae</taxon>
        <taxon>Leptothrix</taxon>
    </lineage>
</organism>
<evidence type="ECO:0000259" key="26">
    <source>
        <dbReference type="PROSITE" id="PS50110"/>
    </source>
</evidence>
<dbReference type="InterPro" id="IPR003594">
    <property type="entry name" value="HATPase_dom"/>
</dbReference>
<dbReference type="PROSITE" id="PS50110">
    <property type="entry name" value="RESPONSE_REGULATORY"/>
    <property type="match status" value="2"/>
</dbReference>
<keyword evidence="6 30" id="KW-0808">Transferase</keyword>
<dbReference type="Pfam" id="PF00512">
    <property type="entry name" value="HisKA"/>
    <property type="match status" value="1"/>
</dbReference>
<feature type="domain" description="PAS" evidence="27">
    <location>
        <begin position="806"/>
        <end position="850"/>
    </location>
</feature>
<comment type="subcellular location">
    <subcellularLocation>
        <location evidence="2">Cell membrane</location>
        <topology evidence="2">Multi-pass membrane protein</topology>
    </subcellularLocation>
</comment>
<evidence type="ECO:0000256" key="21">
    <source>
        <dbReference type="PROSITE-ProRule" id="PRU00169"/>
    </source>
</evidence>
<dbReference type="Gene3D" id="1.20.120.160">
    <property type="entry name" value="HPT domain"/>
    <property type="match status" value="1"/>
</dbReference>
<dbReference type="KEGG" id="lch:Lcho_2590"/>
<feature type="domain" description="PAS" evidence="27">
    <location>
        <begin position="937"/>
        <end position="983"/>
    </location>
</feature>
<evidence type="ECO:0000256" key="12">
    <source>
        <dbReference type="ARBA" id="ARBA00022989"/>
    </source>
</evidence>
<dbReference type="SMART" id="SM00388">
    <property type="entry name" value="HisKA"/>
    <property type="match status" value="1"/>
</dbReference>
<feature type="modified residue" description="4-aspartylphosphate" evidence="21">
    <location>
        <position position="1530"/>
    </location>
</feature>
<evidence type="ECO:0000256" key="19">
    <source>
        <dbReference type="ARBA" id="ARBA00070152"/>
    </source>
</evidence>
<dbReference type="Gene3D" id="3.30.450.20">
    <property type="entry name" value="PAS domain"/>
    <property type="match status" value="6"/>
</dbReference>
<dbReference type="SMART" id="SM00086">
    <property type="entry name" value="PAC"/>
    <property type="match status" value="5"/>
</dbReference>
<dbReference type="PROSITE" id="PS50113">
    <property type="entry name" value="PAC"/>
    <property type="match status" value="4"/>
</dbReference>
<dbReference type="InterPro" id="IPR036097">
    <property type="entry name" value="HisK_dim/P_sf"/>
</dbReference>
<keyword evidence="10 30" id="KW-0418">Kinase</keyword>
<dbReference type="CDD" id="cd17546">
    <property type="entry name" value="REC_hyHK_CKI1_RcsC-like"/>
    <property type="match status" value="1"/>
</dbReference>
<dbReference type="Proteomes" id="UP000001693">
    <property type="component" value="Chromosome"/>
</dbReference>
<evidence type="ECO:0000313" key="31">
    <source>
        <dbReference type="Proteomes" id="UP000001693"/>
    </source>
</evidence>
<feature type="transmembrane region" description="Helical" evidence="24">
    <location>
        <begin position="366"/>
        <end position="387"/>
    </location>
</feature>
<dbReference type="PROSITE" id="PS50894">
    <property type="entry name" value="HPT"/>
    <property type="match status" value="1"/>
</dbReference>
<dbReference type="eggNOG" id="COG3829">
    <property type="taxonomic scope" value="Bacteria"/>
</dbReference>
<evidence type="ECO:0000256" key="22">
    <source>
        <dbReference type="SAM" id="Coils"/>
    </source>
</evidence>
<dbReference type="GO" id="GO:0005886">
    <property type="term" value="C:plasma membrane"/>
    <property type="evidence" value="ECO:0007669"/>
    <property type="project" value="UniProtKB-SubCell"/>
</dbReference>
<feature type="domain" description="HPt" evidence="29">
    <location>
        <begin position="1781"/>
        <end position="1868"/>
    </location>
</feature>
<evidence type="ECO:0000256" key="4">
    <source>
        <dbReference type="ARBA" id="ARBA00022475"/>
    </source>
</evidence>
<evidence type="ECO:0000256" key="6">
    <source>
        <dbReference type="ARBA" id="ARBA00022679"/>
    </source>
</evidence>
<feature type="domain" description="PAC" evidence="28">
    <location>
        <begin position="608"/>
        <end position="660"/>
    </location>
</feature>
<dbReference type="CDD" id="cd00130">
    <property type="entry name" value="PAS"/>
    <property type="match status" value="4"/>
</dbReference>
<keyword evidence="31" id="KW-1185">Reference proteome</keyword>
<evidence type="ECO:0000256" key="8">
    <source>
        <dbReference type="ARBA" id="ARBA00022729"/>
    </source>
</evidence>
<dbReference type="GO" id="GO:0005524">
    <property type="term" value="F:ATP binding"/>
    <property type="evidence" value="ECO:0007669"/>
    <property type="project" value="UniProtKB-KW"/>
</dbReference>
<keyword evidence="7 24" id="KW-0812">Transmembrane</keyword>
<dbReference type="SUPFAM" id="SSF55874">
    <property type="entry name" value="ATPase domain of HSP90 chaperone/DNA topoisomerase II/histidine kinase"/>
    <property type="match status" value="1"/>
</dbReference>